<dbReference type="Pfam" id="PF00753">
    <property type="entry name" value="Lactamase_B"/>
    <property type="match status" value="1"/>
</dbReference>
<dbReference type="GO" id="GO:0004527">
    <property type="term" value="F:exonuclease activity"/>
    <property type="evidence" value="ECO:0007669"/>
    <property type="project" value="UniProtKB-KW"/>
</dbReference>
<keyword evidence="4" id="KW-0694">RNA-binding</keyword>
<feature type="domain" description="Metallo-beta-lactamase" evidence="5">
    <location>
        <begin position="40"/>
        <end position="239"/>
    </location>
</feature>
<dbReference type="InterPro" id="IPR055132">
    <property type="entry name" value="RNase_J_b_CASP"/>
</dbReference>
<name>A0A0G0WU14_UNCKA</name>
<protein>
    <recommendedName>
        <fullName evidence="5">Metallo-beta-lactamase domain-containing protein</fullName>
    </recommendedName>
</protein>
<dbReference type="Proteomes" id="UP000034163">
    <property type="component" value="Unassembled WGS sequence"/>
</dbReference>
<dbReference type="NCBIfam" id="TIGR00649">
    <property type="entry name" value="MG423"/>
    <property type="match status" value="1"/>
</dbReference>
<dbReference type="InterPro" id="IPR004613">
    <property type="entry name" value="RNase_J"/>
</dbReference>
<organism evidence="6 7">
    <name type="scientific">candidate division WWE3 bacterium GW2011_GWB1_41_6</name>
    <dbReference type="NCBI Taxonomy" id="1619112"/>
    <lineage>
        <taxon>Bacteria</taxon>
        <taxon>Katanobacteria</taxon>
    </lineage>
</organism>
<evidence type="ECO:0000256" key="3">
    <source>
        <dbReference type="ARBA" id="ARBA00022839"/>
    </source>
</evidence>
<accession>A0A0G0WU14</accession>
<evidence type="ECO:0000313" key="7">
    <source>
        <dbReference type="Proteomes" id="UP000034163"/>
    </source>
</evidence>
<dbReference type="PANTHER" id="PTHR43694:SF1">
    <property type="entry name" value="RIBONUCLEASE J"/>
    <property type="match status" value="1"/>
</dbReference>
<dbReference type="Pfam" id="PF17770">
    <property type="entry name" value="RNase_J_C"/>
    <property type="match status" value="1"/>
</dbReference>
<keyword evidence="1" id="KW-0963">Cytoplasm</keyword>
<dbReference type="AlphaFoldDB" id="A0A0G0WU14"/>
<dbReference type="InterPro" id="IPR001279">
    <property type="entry name" value="Metallo-B-lactamas"/>
</dbReference>
<dbReference type="Gene3D" id="3.10.20.580">
    <property type="match status" value="1"/>
</dbReference>
<dbReference type="Gene3D" id="3.60.15.10">
    <property type="entry name" value="Ribonuclease Z/Hydroxyacylglutathione hydrolase-like"/>
    <property type="match status" value="1"/>
</dbReference>
<evidence type="ECO:0000313" key="6">
    <source>
        <dbReference type="EMBL" id="KKS16249.1"/>
    </source>
</evidence>
<sequence length="580" mass="64376">MKFKNIERKNINNMNTNNNIQSGGKPKLKIITLSGTEAVTKNMTIYEYGDDLIAVDCGIGFPDSEMYGVDVVIPDMTYLIENSHRFKALIITHAHEDHIGAIPYLLQQVNVPIYANKLVQGLLLEKMKEKKYKGLSESVKFHLISNETEEAQIGPFRIKAFRVNHSVPEALGFAIKTPEGTVLHMADYKIDWTPILDPPIDLGTIAQYGKEGVLCLLSDCLGSTTEGYSRSESTLNQTFHDLFESAAGRQILVTTISSNISRMYQIIDAAQKYGRKIVLSGRSIDQSVRVARGLGYLPFDENIFVGDKEASSHAQKDLVYIIAGCYGQQGSALDRLSRDENDDIQLQNNSMVVFSADPNPPGVAEDVERVMDNLTLKGAEVIYSKIQENLHVSGHGTRGDLVTIAAVVRPKYFIPIGGTVTKARAYTHMVEELGFPNESVFELLEGESVEFSGGEARKGPRLSLKPVFVDGTTVGEVTQIVVKDREQLSSDGVFVVVVPIQDGKIVRGKVEVITRGFIYVKESKALMGKSKDVVNKVLDKNSEQSDDWGNLKHRIENDVERFLWKETGRRPLIIVHSLNI</sequence>
<dbReference type="SUPFAM" id="SSF56281">
    <property type="entry name" value="Metallo-hydrolase/oxidoreductase"/>
    <property type="match status" value="1"/>
</dbReference>
<dbReference type="GO" id="GO:0046872">
    <property type="term" value="F:metal ion binding"/>
    <property type="evidence" value="ECO:0007669"/>
    <property type="project" value="InterPro"/>
</dbReference>
<dbReference type="EMBL" id="LCBS01000025">
    <property type="protein sequence ID" value="KKS16249.1"/>
    <property type="molecule type" value="Genomic_DNA"/>
</dbReference>
<dbReference type="InterPro" id="IPR036866">
    <property type="entry name" value="RibonucZ/Hydroxyglut_hydro"/>
</dbReference>
<dbReference type="SMART" id="SM00849">
    <property type="entry name" value="Lactamase_B"/>
    <property type="match status" value="1"/>
</dbReference>
<keyword evidence="3" id="KW-0269">Exonuclease</keyword>
<dbReference type="PATRIC" id="fig|1619112.3.peg.813"/>
<dbReference type="Pfam" id="PF22505">
    <property type="entry name" value="RNase_J_b_CASP"/>
    <property type="match status" value="1"/>
</dbReference>
<keyword evidence="2" id="KW-0540">Nuclease</keyword>
<dbReference type="Gene3D" id="3.40.50.10710">
    <property type="entry name" value="Metallo-hydrolase/oxidoreductase"/>
    <property type="match status" value="1"/>
</dbReference>
<comment type="caution">
    <text evidence="6">The sequence shown here is derived from an EMBL/GenBank/DDBJ whole genome shotgun (WGS) entry which is preliminary data.</text>
</comment>
<proteinExistence type="predicted"/>
<evidence type="ECO:0000256" key="4">
    <source>
        <dbReference type="ARBA" id="ARBA00022884"/>
    </source>
</evidence>
<dbReference type="CDD" id="cd07714">
    <property type="entry name" value="RNaseJ_MBL-fold"/>
    <property type="match status" value="1"/>
</dbReference>
<reference evidence="6 7" key="1">
    <citation type="journal article" date="2015" name="Nature">
        <title>rRNA introns, odd ribosomes, and small enigmatic genomes across a large radiation of phyla.</title>
        <authorList>
            <person name="Brown C.T."/>
            <person name="Hug L.A."/>
            <person name="Thomas B.C."/>
            <person name="Sharon I."/>
            <person name="Castelle C.J."/>
            <person name="Singh A."/>
            <person name="Wilkins M.J."/>
            <person name="Williams K.H."/>
            <person name="Banfield J.F."/>
        </authorList>
    </citation>
    <scope>NUCLEOTIDE SEQUENCE [LARGE SCALE GENOMIC DNA]</scope>
</reference>
<evidence type="ECO:0000256" key="2">
    <source>
        <dbReference type="ARBA" id="ARBA00022722"/>
    </source>
</evidence>
<dbReference type="InterPro" id="IPR042173">
    <property type="entry name" value="RNase_J_2"/>
</dbReference>
<evidence type="ECO:0000259" key="5">
    <source>
        <dbReference type="SMART" id="SM00849"/>
    </source>
</evidence>
<keyword evidence="3" id="KW-0378">Hydrolase</keyword>
<gene>
    <name evidence="6" type="ORF">UU72_C0025G0022</name>
</gene>
<evidence type="ECO:0000256" key="1">
    <source>
        <dbReference type="ARBA" id="ARBA00022490"/>
    </source>
</evidence>
<dbReference type="GO" id="GO:0003723">
    <property type="term" value="F:RNA binding"/>
    <property type="evidence" value="ECO:0007669"/>
    <property type="project" value="UniProtKB-KW"/>
</dbReference>
<dbReference type="PANTHER" id="PTHR43694">
    <property type="entry name" value="RIBONUCLEASE J"/>
    <property type="match status" value="1"/>
</dbReference>
<dbReference type="InterPro" id="IPR041636">
    <property type="entry name" value="RNase_J_C"/>
</dbReference>